<name>A0A9D1H3K9_9FIRM</name>
<evidence type="ECO:0000256" key="1">
    <source>
        <dbReference type="SAM" id="MobiDB-lite"/>
    </source>
</evidence>
<feature type="compositionally biased region" description="Low complexity" evidence="1">
    <location>
        <begin position="66"/>
        <end position="82"/>
    </location>
</feature>
<evidence type="ECO:0000313" key="3">
    <source>
        <dbReference type="EMBL" id="HIT85221.1"/>
    </source>
</evidence>
<dbReference type="GO" id="GO:0005975">
    <property type="term" value="P:carbohydrate metabolic process"/>
    <property type="evidence" value="ECO:0007669"/>
    <property type="project" value="InterPro"/>
</dbReference>
<reference evidence="3" key="2">
    <citation type="journal article" date="2021" name="PeerJ">
        <title>Extensive microbial diversity within the chicken gut microbiome revealed by metagenomics and culture.</title>
        <authorList>
            <person name="Gilroy R."/>
            <person name="Ravi A."/>
            <person name="Getino M."/>
            <person name="Pursley I."/>
            <person name="Horton D.L."/>
            <person name="Alikhan N.F."/>
            <person name="Baker D."/>
            <person name="Gharbi K."/>
            <person name="Hall N."/>
            <person name="Watson M."/>
            <person name="Adriaenssens E.M."/>
            <person name="Foster-Nyarko E."/>
            <person name="Jarju S."/>
            <person name="Secka A."/>
            <person name="Antonio M."/>
            <person name="Oren A."/>
            <person name="Chaudhuri R.R."/>
            <person name="La Ragione R."/>
            <person name="Hildebrand F."/>
            <person name="Pallen M.J."/>
        </authorList>
    </citation>
    <scope>NUCLEOTIDE SEQUENCE</scope>
    <source>
        <strain evidence="3">CHK181-108</strain>
    </source>
</reference>
<dbReference type="Proteomes" id="UP000824165">
    <property type="component" value="Unassembled WGS sequence"/>
</dbReference>
<dbReference type="PANTHER" id="PTHR34216">
    <property type="match status" value="1"/>
</dbReference>
<organism evidence="3 4">
    <name type="scientific">Candidatus Ornithomonoglobus intestinigallinarum</name>
    <dbReference type="NCBI Taxonomy" id="2840894"/>
    <lineage>
        <taxon>Bacteria</taxon>
        <taxon>Bacillati</taxon>
        <taxon>Bacillota</taxon>
        <taxon>Clostridia</taxon>
        <taxon>Candidatus Ornithomonoglobus</taxon>
    </lineage>
</organism>
<feature type="compositionally biased region" description="Basic and acidic residues" evidence="1">
    <location>
        <begin position="44"/>
        <end position="65"/>
    </location>
</feature>
<dbReference type="PANTHER" id="PTHR34216:SF3">
    <property type="entry name" value="POLY-BETA-1,6-N-ACETYL-D-GLUCOSAMINE N-DEACETYLASE"/>
    <property type="match status" value="1"/>
</dbReference>
<evidence type="ECO:0000313" key="4">
    <source>
        <dbReference type="Proteomes" id="UP000824165"/>
    </source>
</evidence>
<keyword evidence="2" id="KW-0472">Membrane</keyword>
<dbReference type="InterPro" id="IPR051398">
    <property type="entry name" value="Polysacch_Deacetylase"/>
</dbReference>
<evidence type="ECO:0008006" key="5">
    <source>
        <dbReference type="Google" id="ProtNLM"/>
    </source>
</evidence>
<feature type="compositionally biased region" description="Basic and acidic residues" evidence="1">
    <location>
        <begin position="1"/>
        <end position="14"/>
    </location>
</feature>
<dbReference type="SUPFAM" id="SSF88713">
    <property type="entry name" value="Glycoside hydrolase/deacetylase"/>
    <property type="match status" value="1"/>
</dbReference>
<evidence type="ECO:0000256" key="2">
    <source>
        <dbReference type="SAM" id="Phobius"/>
    </source>
</evidence>
<accession>A0A9D1H3K9</accession>
<dbReference type="EMBL" id="DVLU01000045">
    <property type="protein sequence ID" value="HIT85221.1"/>
    <property type="molecule type" value="Genomic_DNA"/>
</dbReference>
<feature type="transmembrane region" description="Helical" evidence="2">
    <location>
        <begin position="97"/>
        <end position="118"/>
    </location>
</feature>
<sequence length="549" mass="61817">MKDDKSMDKDRTNEPEEIEEEFGEPVKTADDAKAPESEPAVNTEKADKKSGKRKDDAKAQSKNQKENSSAADTSNDNNSENNQNEEKKSGRSLKKTVVLAAAAVVVLAVCALGARSLITGKGLPLVSDPLKYWSGNKAVSAAEKLVNDVNDLEGAVKILDANLDKDKDGTMKELRRQYFYWLSENKQKEAYTYIRNYDYVGAANVLEPIVALNTDSAEPTLNSLFNTCVSFANAVEWTGAVEHIYFHSLIYDPAKTFVGDYMTQEFNDNYLTVNEFKSILQRLYENNYILYDIKQLYSVNEDGSIARRGVYIPEGKKPLVMSFDDTCYYDYMKQYGFVHGVDIGDDGMPRTFLRNDDGSKVYVEDGDYMPILEKFIKEHPDFTYGGARGTISVTGYEGILGYRTNELDAPDYDQRVREARAVADGLKALGWTFASHSYGHRSIDERDNIWYATDVARWEAEVGPIVGGTDIYMYPYGVVPESWDDAKHTDMLAHGFKMFCGVYSEPYLEYHDNFAFMERRNVGGLAIRDGYLDSLADMSGILETESRPQ</sequence>
<protein>
    <recommendedName>
        <fullName evidence="5">Polysaccharide deacetylase</fullName>
    </recommendedName>
</protein>
<dbReference type="AlphaFoldDB" id="A0A9D1H3K9"/>
<keyword evidence="2" id="KW-0812">Transmembrane</keyword>
<dbReference type="Gene3D" id="3.20.20.370">
    <property type="entry name" value="Glycoside hydrolase/deacetylase"/>
    <property type="match status" value="1"/>
</dbReference>
<gene>
    <name evidence="3" type="ORF">IAA60_04845</name>
</gene>
<keyword evidence="2" id="KW-1133">Transmembrane helix</keyword>
<reference evidence="3" key="1">
    <citation type="submission" date="2020-10" db="EMBL/GenBank/DDBJ databases">
        <authorList>
            <person name="Gilroy R."/>
        </authorList>
    </citation>
    <scope>NUCLEOTIDE SEQUENCE</scope>
    <source>
        <strain evidence="3">CHK181-108</strain>
    </source>
</reference>
<comment type="caution">
    <text evidence="3">The sequence shown here is derived from an EMBL/GenBank/DDBJ whole genome shotgun (WGS) entry which is preliminary data.</text>
</comment>
<dbReference type="InterPro" id="IPR011330">
    <property type="entry name" value="Glyco_hydro/deAcase_b/a-brl"/>
</dbReference>
<feature type="compositionally biased region" description="Basic and acidic residues" evidence="1">
    <location>
        <begin position="27"/>
        <end position="36"/>
    </location>
</feature>
<proteinExistence type="predicted"/>
<feature type="region of interest" description="Disordered" evidence="1">
    <location>
        <begin position="1"/>
        <end position="92"/>
    </location>
</feature>